<dbReference type="PANTHER" id="PTHR47926">
    <property type="entry name" value="PENTATRICOPEPTIDE REPEAT-CONTAINING PROTEIN"/>
    <property type="match status" value="1"/>
</dbReference>
<dbReference type="Gene3D" id="1.25.40.10">
    <property type="entry name" value="Tetratricopeptide repeat domain"/>
    <property type="match status" value="3"/>
</dbReference>
<evidence type="ECO:0000256" key="2">
    <source>
        <dbReference type="PROSITE-ProRule" id="PRU00708"/>
    </source>
</evidence>
<dbReference type="InterPro" id="IPR002885">
    <property type="entry name" value="PPR_rpt"/>
</dbReference>
<organism evidence="3 4">
    <name type="scientific">Rubroshorea leprosula</name>
    <dbReference type="NCBI Taxonomy" id="152421"/>
    <lineage>
        <taxon>Eukaryota</taxon>
        <taxon>Viridiplantae</taxon>
        <taxon>Streptophyta</taxon>
        <taxon>Embryophyta</taxon>
        <taxon>Tracheophyta</taxon>
        <taxon>Spermatophyta</taxon>
        <taxon>Magnoliopsida</taxon>
        <taxon>eudicotyledons</taxon>
        <taxon>Gunneridae</taxon>
        <taxon>Pentapetalae</taxon>
        <taxon>rosids</taxon>
        <taxon>malvids</taxon>
        <taxon>Malvales</taxon>
        <taxon>Dipterocarpaceae</taxon>
        <taxon>Rubroshorea</taxon>
    </lineage>
</organism>
<dbReference type="Pfam" id="PF01535">
    <property type="entry name" value="PPR"/>
    <property type="match status" value="2"/>
</dbReference>
<feature type="repeat" description="PPR" evidence="2">
    <location>
        <begin position="210"/>
        <end position="240"/>
    </location>
</feature>
<dbReference type="Pfam" id="PF20431">
    <property type="entry name" value="E_motif"/>
    <property type="match status" value="1"/>
</dbReference>
<dbReference type="GO" id="GO:0003723">
    <property type="term" value="F:RNA binding"/>
    <property type="evidence" value="ECO:0007669"/>
    <property type="project" value="InterPro"/>
</dbReference>
<dbReference type="InterPro" id="IPR046848">
    <property type="entry name" value="E_motif"/>
</dbReference>
<evidence type="ECO:0000256" key="1">
    <source>
        <dbReference type="ARBA" id="ARBA00022737"/>
    </source>
</evidence>
<dbReference type="NCBIfam" id="TIGR00756">
    <property type="entry name" value="PPR"/>
    <property type="match status" value="3"/>
</dbReference>
<feature type="repeat" description="PPR" evidence="2">
    <location>
        <begin position="241"/>
        <end position="275"/>
    </location>
</feature>
<dbReference type="AlphaFoldDB" id="A0AAV5M879"/>
<dbReference type="InterPro" id="IPR046960">
    <property type="entry name" value="PPR_At4g14850-like_plant"/>
</dbReference>
<dbReference type="Proteomes" id="UP001054252">
    <property type="component" value="Unassembled WGS sequence"/>
</dbReference>
<dbReference type="PROSITE" id="PS51375">
    <property type="entry name" value="PPR"/>
    <property type="match status" value="3"/>
</dbReference>
<dbReference type="FunFam" id="1.25.40.10:FF:000442">
    <property type="entry name" value="Pentatricopeptide repeat-containing protein At3g49710"/>
    <property type="match status" value="1"/>
</dbReference>
<keyword evidence="1" id="KW-0677">Repeat</keyword>
<accession>A0AAV5M879</accession>
<comment type="caution">
    <text evidence="3">The sequence shown here is derived from an EMBL/GenBank/DDBJ whole genome shotgun (WGS) entry which is preliminary data.</text>
</comment>
<evidence type="ECO:0000313" key="4">
    <source>
        <dbReference type="Proteomes" id="UP001054252"/>
    </source>
</evidence>
<dbReference type="InterPro" id="IPR011990">
    <property type="entry name" value="TPR-like_helical_dom_sf"/>
</dbReference>
<gene>
    <name evidence="3" type="ORF">SLEP1_g52215</name>
</gene>
<evidence type="ECO:0008006" key="5">
    <source>
        <dbReference type="Google" id="ProtNLM"/>
    </source>
</evidence>
<dbReference type="FunFam" id="1.25.40.10:FF:001237">
    <property type="entry name" value="Pentatricopeptide repeat-containing protein"/>
    <property type="match status" value="1"/>
</dbReference>
<sequence length="562" mass="62446">MARISMSEVFRLGHTIFTRPMLLLPSKPNNIFSPFSSSTESKRLSLYHPSLSVLNLCQEIKHLFQIQAYLITSGLFRKPVWGGKVLKQSLDLADIDYTVSIFQSLGNADIFCVNTVIKGFSVSSVPHQALVFYFQMLGDGFVPNSFTFVPLLGCCAKVGCIESAKKCHGQAVKNGVDFELTVENSLIHMYGCCGVNEFAKKVFVEMSQRDVFSWNSILDASVKNGDLVMAHKLFDAMPERSIVSWNIMIVGYLKGGNPGCALKLFRRMAKMGIRGNESTMAAILSACRRSARLKEGRSVHGFLIKTLHKSNIVLDAALIDMYSKCQKVELARRIFDKTAYRNLVCWNTMILGHCIHGNPEDGLKLFAEMVGDRGAKGNGISPDEITFVGVLCACARAGLLTDGRNYFAQMIHEFSVKPNFGHFWCMANLYASAGLVQEAEEILRNMPVDEDVSSESLVWANLLTSCRFRGDVALGERIATTLIEKEPKNFSYYQLLLNVYAVAGQWEDVKRVKELMKERRIGRMPGCNLVDLKEIVHNLNVGLNVGSCCGNLINQGCGYHTG</sequence>
<dbReference type="GO" id="GO:0009451">
    <property type="term" value="P:RNA modification"/>
    <property type="evidence" value="ECO:0007669"/>
    <property type="project" value="InterPro"/>
</dbReference>
<reference evidence="3 4" key="1">
    <citation type="journal article" date="2021" name="Commun. Biol.">
        <title>The genome of Shorea leprosula (Dipterocarpaceae) highlights the ecological relevance of drought in aseasonal tropical rainforests.</title>
        <authorList>
            <person name="Ng K.K.S."/>
            <person name="Kobayashi M.J."/>
            <person name="Fawcett J.A."/>
            <person name="Hatakeyama M."/>
            <person name="Paape T."/>
            <person name="Ng C.H."/>
            <person name="Ang C.C."/>
            <person name="Tnah L.H."/>
            <person name="Lee C.T."/>
            <person name="Nishiyama T."/>
            <person name="Sese J."/>
            <person name="O'Brien M.J."/>
            <person name="Copetti D."/>
            <person name="Mohd Noor M.I."/>
            <person name="Ong R.C."/>
            <person name="Putra M."/>
            <person name="Sireger I.Z."/>
            <person name="Indrioko S."/>
            <person name="Kosugi Y."/>
            <person name="Izuno A."/>
            <person name="Isagi Y."/>
            <person name="Lee S.L."/>
            <person name="Shimizu K.K."/>
        </authorList>
    </citation>
    <scope>NUCLEOTIDE SEQUENCE [LARGE SCALE GENOMIC DNA]</scope>
    <source>
        <strain evidence="3">214</strain>
    </source>
</reference>
<proteinExistence type="predicted"/>
<name>A0AAV5M879_9ROSI</name>
<dbReference type="Pfam" id="PF13041">
    <property type="entry name" value="PPR_2"/>
    <property type="match status" value="2"/>
</dbReference>
<feature type="repeat" description="PPR" evidence="2">
    <location>
        <begin position="342"/>
        <end position="372"/>
    </location>
</feature>
<dbReference type="PANTHER" id="PTHR47926:SF365">
    <property type="entry name" value="DYW DOMAIN-CONTAINING PROTEIN"/>
    <property type="match status" value="1"/>
</dbReference>
<evidence type="ECO:0000313" key="3">
    <source>
        <dbReference type="EMBL" id="GKV45093.1"/>
    </source>
</evidence>
<keyword evidence="4" id="KW-1185">Reference proteome</keyword>
<protein>
    <recommendedName>
        <fullName evidence="5">Pentatricopeptide repeat-containing protein</fullName>
    </recommendedName>
</protein>
<dbReference type="EMBL" id="BPVZ01000190">
    <property type="protein sequence ID" value="GKV45093.1"/>
    <property type="molecule type" value="Genomic_DNA"/>
</dbReference>